<evidence type="ECO:0000313" key="1">
    <source>
        <dbReference type="EMBL" id="RKG54605.1"/>
    </source>
</evidence>
<dbReference type="EMBL" id="RAXZ01000003">
    <property type="protein sequence ID" value="RKG54605.1"/>
    <property type="molecule type" value="Genomic_DNA"/>
</dbReference>
<organism evidence="1 2">
    <name type="scientific">Acinetobacter cumulans</name>
    <dbReference type="NCBI Taxonomy" id="2136182"/>
    <lineage>
        <taxon>Bacteria</taxon>
        <taxon>Pseudomonadati</taxon>
        <taxon>Pseudomonadota</taxon>
        <taxon>Gammaproteobacteria</taxon>
        <taxon>Moraxellales</taxon>
        <taxon>Moraxellaceae</taxon>
        <taxon>Acinetobacter</taxon>
    </lineage>
</organism>
<accession>A0A3A8G6P0</accession>
<evidence type="ECO:0000313" key="2">
    <source>
        <dbReference type="Proteomes" id="UP000281084"/>
    </source>
</evidence>
<gene>
    <name evidence="1" type="ORF">D7V64_03205</name>
</gene>
<dbReference type="RefSeq" id="WP_120366832.1">
    <property type="nucleotide sequence ID" value="NZ_RAXZ01000003.1"/>
</dbReference>
<protein>
    <submittedName>
        <fullName evidence="1">Uncharacterized protein</fullName>
    </submittedName>
</protein>
<name>A0A3A8G6P0_9GAMM</name>
<dbReference type="Proteomes" id="UP000281084">
    <property type="component" value="Unassembled WGS sequence"/>
</dbReference>
<comment type="caution">
    <text evidence="1">The sequence shown here is derived from an EMBL/GenBank/DDBJ whole genome shotgun (WGS) entry which is preliminary data.</text>
</comment>
<reference evidence="1 2" key="1">
    <citation type="submission" date="2018-09" db="EMBL/GenBank/DDBJ databases">
        <title>The draft genome of Acinetobacter spp. strains.</title>
        <authorList>
            <person name="Qin J."/>
            <person name="Feng Y."/>
            <person name="Zong Z."/>
        </authorList>
    </citation>
    <scope>NUCLEOTIDE SEQUENCE [LARGE SCALE GENOMIC DNA]</scope>
    <source>
        <strain evidence="1 2">WCHAc060002</strain>
    </source>
</reference>
<dbReference type="AlphaFoldDB" id="A0A3A8G6P0"/>
<sequence length="71" mass="8010">MDILSDITQKISALPTGETWEISARSLWLSHSDFHSIRVFLTREAEKGSFSIQNIDHMAPDATTSLQVIKH</sequence>
<proteinExistence type="predicted"/>